<dbReference type="PANTHER" id="PTHR14239">
    <property type="entry name" value="DUDULIN-RELATED"/>
    <property type="match status" value="1"/>
</dbReference>
<organism evidence="4 5">
    <name type="scientific">Pseudomonas silesiensis</name>
    <dbReference type="NCBI Taxonomy" id="1853130"/>
    <lineage>
        <taxon>Bacteria</taxon>
        <taxon>Pseudomonadati</taxon>
        <taxon>Pseudomonadota</taxon>
        <taxon>Gammaproteobacteria</taxon>
        <taxon>Pseudomonadales</taxon>
        <taxon>Pseudomonadaceae</taxon>
        <taxon>Pseudomonas</taxon>
    </lineage>
</organism>
<accession>A0A191YWM0</accession>
<dbReference type="Proteomes" id="UP000078354">
    <property type="component" value="Chromosome"/>
</dbReference>
<dbReference type="Pfam" id="PF03807">
    <property type="entry name" value="F420_oxidored"/>
    <property type="match status" value="1"/>
</dbReference>
<dbReference type="GO" id="GO:0003677">
    <property type="term" value="F:DNA binding"/>
    <property type="evidence" value="ECO:0007669"/>
    <property type="project" value="UniProtKB-KW"/>
</dbReference>
<dbReference type="EMBL" id="CP014870">
    <property type="protein sequence ID" value="ANJ57163.1"/>
    <property type="molecule type" value="Genomic_DNA"/>
</dbReference>
<proteinExistence type="predicted"/>
<sequence length="224" mass="23580">MPKILFLMFASLVLCTSQAMADALKISVIGAGKVGGTLGTLWVKAGHSVMFSSRHPEELTDLVKSAGPNARAGSVSDAAAWGDVIVLSVPYGAMPVLSEQLKGKLDGKVVFSTSNPFSGRDGDVGRKALDEGVALADQQYLPGVHLVRAFNAISYTSMKDQAGKGKAIPVFADDSQARELGARLVRDSGFVPVIFPLARAKDGLPNGPLSGVWNEADLKRKQTN</sequence>
<dbReference type="Gene3D" id="3.40.50.720">
    <property type="entry name" value="NAD(P)-binding Rossmann-like Domain"/>
    <property type="match status" value="1"/>
</dbReference>
<dbReference type="OrthoDB" id="1523398at2"/>
<keyword evidence="1" id="KW-0560">Oxidoreductase</keyword>
<keyword evidence="5" id="KW-1185">Reference proteome</keyword>
<feature type="chain" id="PRO_5008250069" evidence="2">
    <location>
        <begin position="22"/>
        <end position="224"/>
    </location>
</feature>
<dbReference type="AlphaFoldDB" id="A0A191YWM0"/>
<evidence type="ECO:0000313" key="5">
    <source>
        <dbReference type="Proteomes" id="UP000078354"/>
    </source>
</evidence>
<reference evidence="4 5" key="1">
    <citation type="journal article" date="2018" name="Syst. Appl. Microbiol.">
        <title>Pseudomonas silesiensis sp. nov. strain A3T isolated from a biological pesticide sewage treatment plant and analysis of the complete genome sequence.</title>
        <authorList>
            <person name="Kaminski M.A."/>
            <person name="Furmanczyk E.M."/>
            <person name="Sobczak A."/>
            <person name="Dziembowski A."/>
            <person name="Lipinski L."/>
        </authorList>
    </citation>
    <scope>NUCLEOTIDE SEQUENCE [LARGE SCALE GENOMIC DNA]</scope>
    <source>
        <strain evidence="4 5">A3</strain>
    </source>
</reference>
<dbReference type="InterPro" id="IPR028939">
    <property type="entry name" value="P5C_Rdtase_cat_N"/>
</dbReference>
<evidence type="ECO:0000256" key="2">
    <source>
        <dbReference type="SAM" id="SignalP"/>
    </source>
</evidence>
<name>A0A191YWM0_9PSED</name>
<dbReference type="RefSeq" id="WP_064678669.1">
    <property type="nucleotide sequence ID" value="NZ_CP014870.1"/>
</dbReference>
<evidence type="ECO:0000256" key="1">
    <source>
        <dbReference type="ARBA" id="ARBA00023002"/>
    </source>
</evidence>
<protein>
    <submittedName>
        <fullName evidence="4">DNA-binding protein</fullName>
    </submittedName>
</protein>
<dbReference type="InterPro" id="IPR036291">
    <property type="entry name" value="NAD(P)-bd_dom_sf"/>
</dbReference>
<evidence type="ECO:0000313" key="4">
    <source>
        <dbReference type="EMBL" id="ANJ57163.1"/>
    </source>
</evidence>
<dbReference type="SUPFAM" id="SSF51735">
    <property type="entry name" value="NAD(P)-binding Rossmann-fold domains"/>
    <property type="match status" value="1"/>
</dbReference>
<dbReference type="KEGG" id="psil:PMA3_19255"/>
<dbReference type="InterPro" id="IPR051267">
    <property type="entry name" value="STEAP_metalloreductase"/>
</dbReference>
<feature type="domain" description="Pyrroline-5-carboxylate reductase catalytic N-terminal" evidence="3">
    <location>
        <begin position="25"/>
        <end position="116"/>
    </location>
</feature>
<evidence type="ECO:0000259" key="3">
    <source>
        <dbReference type="Pfam" id="PF03807"/>
    </source>
</evidence>
<keyword evidence="4" id="KW-0238">DNA-binding</keyword>
<dbReference type="GO" id="GO:0016491">
    <property type="term" value="F:oxidoreductase activity"/>
    <property type="evidence" value="ECO:0007669"/>
    <property type="project" value="UniProtKB-KW"/>
</dbReference>
<keyword evidence="2" id="KW-0732">Signal</keyword>
<gene>
    <name evidence="4" type="ORF">PMA3_19255</name>
</gene>
<feature type="signal peptide" evidence="2">
    <location>
        <begin position="1"/>
        <end position="21"/>
    </location>
</feature>